<evidence type="ECO:0000256" key="1">
    <source>
        <dbReference type="SAM" id="MobiDB-lite"/>
    </source>
</evidence>
<organism evidence="3 4">
    <name type="scientific">Pisum sativum</name>
    <name type="common">Garden pea</name>
    <name type="synonym">Lathyrus oleraceus</name>
    <dbReference type="NCBI Taxonomy" id="3888"/>
    <lineage>
        <taxon>Eukaryota</taxon>
        <taxon>Viridiplantae</taxon>
        <taxon>Streptophyta</taxon>
        <taxon>Embryophyta</taxon>
        <taxon>Tracheophyta</taxon>
        <taxon>Spermatophyta</taxon>
        <taxon>Magnoliopsida</taxon>
        <taxon>eudicotyledons</taxon>
        <taxon>Gunneridae</taxon>
        <taxon>Pentapetalae</taxon>
        <taxon>rosids</taxon>
        <taxon>fabids</taxon>
        <taxon>Fabales</taxon>
        <taxon>Fabaceae</taxon>
        <taxon>Papilionoideae</taxon>
        <taxon>50 kb inversion clade</taxon>
        <taxon>NPAAA clade</taxon>
        <taxon>Hologalegina</taxon>
        <taxon>IRL clade</taxon>
        <taxon>Fabeae</taxon>
        <taxon>Lathyrus</taxon>
    </lineage>
</organism>
<evidence type="ECO:0000313" key="3">
    <source>
        <dbReference type="EMBL" id="KAI5438819.1"/>
    </source>
</evidence>
<keyword evidence="4" id="KW-1185">Reference proteome</keyword>
<accession>A0A9D5BCX0</accession>
<evidence type="ECO:0000313" key="4">
    <source>
        <dbReference type="Proteomes" id="UP001058974"/>
    </source>
</evidence>
<dbReference type="Gene3D" id="3.40.30.10">
    <property type="entry name" value="Glutaredoxin"/>
    <property type="match status" value="1"/>
</dbReference>
<protein>
    <recommendedName>
        <fullName evidence="2">Spermatogenesis-associated protein 20-like TRX domain-containing protein</fullName>
    </recommendedName>
</protein>
<dbReference type="AlphaFoldDB" id="A0A9D5BCX0"/>
<comment type="caution">
    <text evidence="3">The sequence shown here is derived from an EMBL/GenBank/DDBJ whole genome shotgun (WGS) entry which is preliminary data.</text>
</comment>
<dbReference type="InterPro" id="IPR004879">
    <property type="entry name" value="Ssp411-like_TRX"/>
</dbReference>
<dbReference type="Pfam" id="PF03190">
    <property type="entry name" value="Thioredox_DsbH"/>
    <property type="match status" value="1"/>
</dbReference>
<dbReference type="EMBL" id="JAMSHJ010000002">
    <property type="protein sequence ID" value="KAI5438819.1"/>
    <property type="molecule type" value="Genomic_DNA"/>
</dbReference>
<dbReference type="InterPro" id="IPR024705">
    <property type="entry name" value="Ssp411"/>
</dbReference>
<gene>
    <name evidence="3" type="ORF">KIW84_024517</name>
</gene>
<feature type="domain" description="Spermatogenesis-associated protein 20-like TRX" evidence="2">
    <location>
        <begin position="1"/>
        <end position="39"/>
    </location>
</feature>
<dbReference type="PANTHER" id="PTHR42899:SF1">
    <property type="entry name" value="SPERMATOGENESIS-ASSOCIATED PROTEIN 20"/>
    <property type="match status" value="1"/>
</dbReference>
<name>A0A9D5BCX0_PEA</name>
<dbReference type="GO" id="GO:0009507">
    <property type="term" value="C:chloroplast"/>
    <property type="evidence" value="ECO:0007669"/>
    <property type="project" value="TreeGrafter"/>
</dbReference>
<dbReference type="Proteomes" id="UP001058974">
    <property type="component" value="Chromosome 2"/>
</dbReference>
<feature type="compositionally biased region" description="Polar residues" evidence="1">
    <location>
        <begin position="68"/>
        <end position="80"/>
    </location>
</feature>
<evidence type="ECO:0000259" key="2">
    <source>
        <dbReference type="Pfam" id="PF03190"/>
    </source>
</evidence>
<reference evidence="3 4" key="1">
    <citation type="journal article" date="2022" name="Nat. Genet.">
        <title>Improved pea reference genome and pan-genome highlight genomic features and evolutionary characteristics.</title>
        <authorList>
            <person name="Yang T."/>
            <person name="Liu R."/>
            <person name="Luo Y."/>
            <person name="Hu S."/>
            <person name="Wang D."/>
            <person name="Wang C."/>
            <person name="Pandey M.K."/>
            <person name="Ge S."/>
            <person name="Xu Q."/>
            <person name="Li N."/>
            <person name="Li G."/>
            <person name="Huang Y."/>
            <person name="Saxena R.K."/>
            <person name="Ji Y."/>
            <person name="Li M."/>
            <person name="Yan X."/>
            <person name="He Y."/>
            <person name="Liu Y."/>
            <person name="Wang X."/>
            <person name="Xiang C."/>
            <person name="Varshney R.K."/>
            <person name="Ding H."/>
            <person name="Gao S."/>
            <person name="Zong X."/>
        </authorList>
    </citation>
    <scope>NUCLEOTIDE SEQUENCE [LARGE SCALE GENOMIC DNA]</scope>
    <source>
        <strain evidence="3 4">cv. Zhongwan 6</strain>
    </source>
</reference>
<sequence>MKVEYFEDEGNSKLLNDGFVSIKVDREVRPDVDKAILIKVKEVCEIKKDMLVKNGTFAIEQLSEALSTSSGSGKLTNGVSNEALRLC</sequence>
<feature type="region of interest" description="Disordered" evidence="1">
    <location>
        <begin position="68"/>
        <end position="87"/>
    </location>
</feature>
<proteinExistence type="predicted"/>
<dbReference type="PANTHER" id="PTHR42899">
    <property type="entry name" value="SPERMATOGENESIS-ASSOCIATED PROTEIN 20"/>
    <property type="match status" value="1"/>
</dbReference>
<dbReference type="Gramene" id="Psat02G0451700-T1">
    <property type="protein sequence ID" value="KAI5438819.1"/>
    <property type="gene ID" value="KIW84_024517"/>
</dbReference>